<dbReference type="EMBL" id="FONG01000024">
    <property type="protein sequence ID" value="SFF68188.1"/>
    <property type="molecule type" value="Genomic_DNA"/>
</dbReference>
<evidence type="ECO:0000313" key="2">
    <source>
        <dbReference type="Proteomes" id="UP000199323"/>
    </source>
</evidence>
<dbReference type="Proteomes" id="UP000199323">
    <property type="component" value="Unassembled WGS sequence"/>
</dbReference>
<accession>A0A1I2KPB9</accession>
<dbReference type="RefSeq" id="WP_245796515.1">
    <property type="nucleotide sequence ID" value="NZ_FONG01000024.1"/>
</dbReference>
<dbReference type="InterPro" id="IPR036291">
    <property type="entry name" value="NAD(P)-bd_dom_sf"/>
</dbReference>
<dbReference type="STRING" id="380248.SAMN05216251_12433"/>
<sequence>MSRPCQPSWSPAAAGERFLAVAGHGVRVVGIARILRDRLGERAVKAPTRELPVRATRALATVNPELRLPRRQLGRDLDATGATAERVLGRRARPLEDTIADTAVSPLAYGIG</sequence>
<evidence type="ECO:0000313" key="1">
    <source>
        <dbReference type="EMBL" id="SFF68188.1"/>
    </source>
</evidence>
<reference evidence="1 2" key="1">
    <citation type="submission" date="2016-10" db="EMBL/GenBank/DDBJ databases">
        <authorList>
            <person name="de Groot N.N."/>
        </authorList>
    </citation>
    <scope>NUCLEOTIDE SEQUENCE [LARGE SCALE GENOMIC DNA]</scope>
    <source>
        <strain evidence="1 2">CGMCC 4.3510</strain>
    </source>
</reference>
<protein>
    <submittedName>
        <fullName evidence="1">Dihydroflavonol-4-reductase</fullName>
    </submittedName>
</protein>
<dbReference type="SUPFAM" id="SSF51735">
    <property type="entry name" value="NAD(P)-binding Rossmann-fold domains"/>
    <property type="match status" value="1"/>
</dbReference>
<dbReference type="AlphaFoldDB" id="A0A1I2KPB9"/>
<keyword evidence="2" id="KW-1185">Reference proteome</keyword>
<proteinExistence type="predicted"/>
<name>A0A1I2KPB9_9ACTN</name>
<gene>
    <name evidence="1" type="ORF">SAMN05216251_12433</name>
</gene>
<organism evidence="1 2">
    <name type="scientific">Actinacidiphila alni</name>
    <dbReference type="NCBI Taxonomy" id="380248"/>
    <lineage>
        <taxon>Bacteria</taxon>
        <taxon>Bacillati</taxon>
        <taxon>Actinomycetota</taxon>
        <taxon>Actinomycetes</taxon>
        <taxon>Kitasatosporales</taxon>
        <taxon>Streptomycetaceae</taxon>
        <taxon>Actinacidiphila</taxon>
    </lineage>
</organism>